<organism evidence="3 4">
    <name type="scientific">Yersinia pekkanenii</name>
    <dbReference type="NCBI Taxonomy" id="1288385"/>
    <lineage>
        <taxon>Bacteria</taxon>
        <taxon>Pseudomonadati</taxon>
        <taxon>Pseudomonadota</taxon>
        <taxon>Gammaproteobacteria</taxon>
        <taxon>Enterobacterales</taxon>
        <taxon>Yersiniaceae</taxon>
        <taxon>Yersinia</taxon>
    </lineage>
</organism>
<dbReference type="InterPro" id="IPR050263">
    <property type="entry name" value="Bact_Fimbrial_Adh_Pro"/>
</dbReference>
<proteinExistence type="predicted"/>
<accession>A0A0T9P0B9</accession>
<dbReference type="AlphaFoldDB" id="A0A0T9P0B9"/>
<sequence length="176" mass="17895">MSNFKKSVLVAAVLSLSAFAANAADQGKGTVTFSGSIIDAPCSIVADAADQVVDMGQVSTAALANKGSSEPRSFNIGLEKCDFATMKTVAITFDGTPDGVDTEMLKLIGLADGAGIVITDEAGAPIKRGVASTAKSLDKGNNSLKFSAYLQGTSITEGSVIPGEFSSVANFTLAYN</sequence>
<dbReference type="GO" id="GO:0043709">
    <property type="term" value="P:cell adhesion involved in single-species biofilm formation"/>
    <property type="evidence" value="ECO:0007669"/>
    <property type="project" value="TreeGrafter"/>
</dbReference>
<dbReference type="PANTHER" id="PTHR33420:SF26">
    <property type="entry name" value="FIMBRIAL SUBUNIT"/>
    <property type="match status" value="1"/>
</dbReference>
<evidence type="ECO:0000256" key="1">
    <source>
        <dbReference type="SAM" id="SignalP"/>
    </source>
</evidence>
<dbReference type="PANTHER" id="PTHR33420">
    <property type="entry name" value="FIMBRIAL SUBUNIT ELFA-RELATED"/>
    <property type="match status" value="1"/>
</dbReference>
<dbReference type="InterPro" id="IPR008966">
    <property type="entry name" value="Adhesion_dom_sf"/>
</dbReference>
<dbReference type="Proteomes" id="UP000045840">
    <property type="component" value="Unassembled WGS sequence"/>
</dbReference>
<feature type="signal peptide" evidence="1">
    <location>
        <begin position="1"/>
        <end position="23"/>
    </location>
</feature>
<evidence type="ECO:0000313" key="3">
    <source>
        <dbReference type="EMBL" id="CNH39296.1"/>
    </source>
</evidence>
<dbReference type="GO" id="GO:0009289">
    <property type="term" value="C:pilus"/>
    <property type="evidence" value="ECO:0007669"/>
    <property type="project" value="InterPro"/>
</dbReference>
<gene>
    <name evidence="3" type="primary">smfA_1</name>
    <name evidence="3" type="ORF">ERS008529_01110</name>
</gene>
<dbReference type="RefSeq" id="WP_049611020.1">
    <property type="nucleotide sequence ID" value="NZ_CQAZ01000008.1"/>
</dbReference>
<dbReference type="SUPFAM" id="SSF49401">
    <property type="entry name" value="Bacterial adhesins"/>
    <property type="match status" value="1"/>
</dbReference>
<evidence type="ECO:0000259" key="2">
    <source>
        <dbReference type="Pfam" id="PF00419"/>
    </source>
</evidence>
<dbReference type="InterPro" id="IPR036937">
    <property type="entry name" value="Adhesion_dom_fimbrial_sf"/>
</dbReference>
<keyword evidence="1" id="KW-0732">Signal</keyword>
<evidence type="ECO:0000313" key="4">
    <source>
        <dbReference type="Proteomes" id="UP000045840"/>
    </source>
</evidence>
<reference evidence="4" key="1">
    <citation type="submission" date="2015-03" db="EMBL/GenBank/DDBJ databases">
        <authorList>
            <consortium name="Pathogen Informatics"/>
        </authorList>
    </citation>
    <scope>NUCLEOTIDE SEQUENCE [LARGE SCALE GENOMIC DNA]</scope>
    <source>
        <strain evidence="4">A125KOH2</strain>
    </source>
</reference>
<name>A0A0T9P0B9_9GAMM</name>
<feature type="chain" id="PRO_5006694210" evidence="1">
    <location>
        <begin position="24"/>
        <end position="176"/>
    </location>
</feature>
<protein>
    <submittedName>
        <fullName evidence="3">Putative mannose-resistant/Proteus-like fimbrial protein</fullName>
    </submittedName>
</protein>
<dbReference type="InterPro" id="IPR000259">
    <property type="entry name" value="Adhesion_dom_fimbrial"/>
</dbReference>
<feature type="domain" description="Fimbrial-type adhesion" evidence="2">
    <location>
        <begin position="32"/>
        <end position="175"/>
    </location>
</feature>
<dbReference type="STRING" id="1288385.ERS137968_02081"/>
<dbReference type="Gene3D" id="2.60.40.1090">
    <property type="entry name" value="Fimbrial-type adhesion domain"/>
    <property type="match status" value="1"/>
</dbReference>
<dbReference type="Pfam" id="PF00419">
    <property type="entry name" value="Fimbrial"/>
    <property type="match status" value="1"/>
</dbReference>
<dbReference type="EMBL" id="CQAZ01000008">
    <property type="protein sequence ID" value="CNH39296.1"/>
    <property type="molecule type" value="Genomic_DNA"/>
</dbReference>